<evidence type="ECO:0000256" key="11">
    <source>
        <dbReference type="ARBA" id="ARBA00022840"/>
    </source>
</evidence>
<dbReference type="Gene3D" id="3.50.30.10">
    <property type="entry name" value="Phosphohistidine domain"/>
    <property type="match status" value="1"/>
</dbReference>
<comment type="cofactor">
    <cofactor evidence="1">
        <name>Mg(2+)</name>
        <dbReference type="ChEBI" id="CHEBI:18420"/>
    </cofactor>
</comment>
<dbReference type="EC" id="2.7.9.2" evidence="5"/>
<gene>
    <name evidence="17" type="ORF">SAMN06295933_0096</name>
</gene>
<dbReference type="EMBL" id="FWZU01000001">
    <property type="protein sequence ID" value="SME87973.1"/>
    <property type="molecule type" value="Genomic_DNA"/>
</dbReference>
<name>A0A1X7C0Y0_9BACT</name>
<dbReference type="Proteomes" id="UP000192906">
    <property type="component" value="Unassembled WGS sequence"/>
</dbReference>
<keyword evidence="8" id="KW-0479">Metal-binding</keyword>
<dbReference type="GO" id="GO:0046872">
    <property type="term" value="F:metal ion binding"/>
    <property type="evidence" value="ECO:0007669"/>
    <property type="project" value="UniProtKB-KW"/>
</dbReference>
<evidence type="ECO:0000259" key="16">
    <source>
        <dbReference type="Pfam" id="PF01326"/>
    </source>
</evidence>
<evidence type="ECO:0000313" key="18">
    <source>
        <dbReference type="Proteomes" id="UP000192906"/>
    </source>
</evidence>
<dbReference type="Gene3D" id="3.30.1490.20">
    <property type="entry name" value="ATP-grasp fold, A domain"/>
    <property type="match status" value="1"/>
</dbReference>
<feature type="domain" description="PEP-utilising enzyme mobile" evidence="15">
    <location>
        <begin position="485"/>
        <end position="554"/>
    </location>
</feature>
<keyword evidence="17" id="KW-0670">Pyruvate</keyword>
<keyword evidence="10 17" id="KW-0418">Kinase</keyword>
<dbReference type="SUPFAM" id="SSF52009">
    <property type="entry name" value="Phosphohistidine domain"/>
    <property type="match status" value="1"/>
</dbReference>
<comment type="catalytic activity">
    <reaction evidence="14">
        <text>pyruvate + ATP + H2O = phosphoenolpyruvate + AMP + phosphate + 2 H(+)</text>
        <dbReference type="Rhea" id="RHEA:11364"/>
        <dbReference type="ChEBI" id="CHEBI:15361"/>
        <dbReference type="ChEBI" id="CHEBI:15377"/>
        <dbReference type="ChEBI" id="CHEBI:15378"/>
        <dbReference type="ChEBI" id="CHEBI:30616"/>
        <dbReference type="ChEBI" id="CHEBI:43474"/>
        <dbReference type="ChEBI" id="CHEBI:58702"/>
        <dbReference type="ChEBI" id="CHEBI:456215"/>
        <dbReference type="EC" id="2.7.9.2"/>
    </reaction>
</comment>
<evidence type="ECO:0000256" key="5">
    <source>
        <dbReference type="ARBA" id="ARBA00011996"/>
    </source>
</evidence>
<evidence type="ECO:0000256" key="12">
    <source>
        <dbReference type="ARBA" id="ARBA00022842"/>
    </source>
</evidence>
<dbReference type="OrthoDB" id="9760711at2"/>
<keyword evidence="7" id="KW-0808">Transferase</keyword>
<proteinExistence type="inferred from homology"/>
<dbReference type="UniPathway" id="UPA00138"/>
<keyword evidence="18" id="KW-1185">Reference proteome</keyword>
<accession>A0A1X7C0Y0</accession>
<comment type="similarity">
    <text evidence="4">Belongs to the PEP-utilizing enzyme family.</text>
</comment>
<evidence type="ECO:0000256" key="7">
    <source>
        <dbReference type="ARBA" id="ARBA00022679"/>
    </source>
</evidence>
<dbReference type="STRING" id="1519643.SAMN06295933_0096"/>
<keyword evidence="11" id="KW-0067">ATP-binding</keyword>
<dbReference type="Pfam" id="PF01326">
    <property type="entry name" value="PPDK_N"/>
    <property type="match status" value="1"/>
</dbReference>
<dbReference type="GO" id="GO:0008986">
    <property type="term" value="F:pyruvate, water dikinase activity"/>
    <property type="evidence" value="ECO:0007669"/>
    <property type="project" value="UniProtKB-EC"/>
</dbReference>
<evidence type="ECO:0000256" key="9">
    <source>
        <dbReference type="ARBA" id="ARBA00022741"/>
    </source>
</evidence>
<dbReference type="InterPro" id="IPR036637">
    <property type="entry name" value="Phosphohistidine_dom_sf"/>
</dbReference>
<comment type="function">
    <text evidence="2">Catalyzes the phosphorylation of pyruvate to phosphoenolpyruvate.</text>
</comment>
<organism evidence="17 18">
    <name type="scientific">Desulfovibrio gilichinskyi</name>
    <dbReference type="NCBI Taxonomy" id="1519643"/>
    <lineage>
        <taxon>Bacteria</taxon>
        <taxon>Pseudomonadati</taxon>
        <taxon>Thermodesulfobacteriota</taxon>
        <taxon>Desulfovibrionia</taxon>
        <taxon>Desulfovibrionales</taxon>
        <taxon>Desulfovibrionaceae</taxon>
        <taxon>Desulfovibrio</taxon>
    </lineage>
</organism>
<dbReference type="GO" id="GO:0006094">
    <property type="term" value="P:gluconeogenesis"/>
    <property type="evidence" value="ECO:0007669"/>
    <property type="project" value="UniProtKB-UniPathway"/>
</dbReference>
<sequence length="865" mass="96946">MSLFDWLPFRKKQAEKTQEDLAEIRRTFATRYDHFRLLIQANTATHELMAELEEALRGFQPYGMHYVRALCTRISTSVFQMIRHLNELDQDSYKKLYDQFSAIQNKISPHLESKQHNEDGDLVLALSDVGRDQADLCGPKMATLGEAGNKLGLKIPDGFVVTTGAFRKFMKKDGLEEEVDRIIQTVDPEDREAMFQLSSKIMQLIIHSDLPDDVAAEILKAYDSLSAGKGRAVNVAVRSSALGEDSEGAAFAGQYRSILNVDRSSLLLACKEVMASKYSLQAMAYRINRGIRDEDVAMSVGCIMMIDATAGGVAYSRNPMNIRDENISVYSVWGLPKGVVDGAAESDEFMVSRTKPMQVIGRHIADKEDKYVCDTGEGVCRVSQIERLRGEPSLSDDQVVNVAENSVRIEDHFGLPQDIEWAITEDGDLYILQCRPLMQLEDPSEVVLQTSSVSIPILSGGRTANPGVGVGPVFIFRKDADALRFPDGAVLILRQALPSRAVLLSRCCAVITEQGGIAGHLANVAREFGVPALFGVKGALSSFEEGQIVTVDADGRAVYVGKVDELLKEKPRHRLMRGSSVQATLTKAARHIVRLNLTDPDSPKFKPSNCKTLHDIMRYCHEMAVREMFEFGTKKEFVQSASRQLICNVPKQFWVLNLGNGISPEGRKRTDRCVLLEDINSVPMRALWEGMQAVPWDGPPAVHTQGLLSVMFEATVNPDLNTTSSSRFSQKNYFMISDRYCCLQSRFGFHFCGVEALISDRVSENYASFQFKGGAANLERRILRAKFVGEILDEFDFRVRIREDNLNARLEGLERLSMERRLKILGYLITHTRQLDMIMTNSCEVEKYKKKFFEDFKLFPAVIKN</sequence>
<protein>
    <recommendedName>
        <fullName evidence="6">Phosphoenolpyruvate synthase</fullName>
        <ecNumber evidence="5">2.7.9.2</ecNumber>
    </recommendedName>
    <alternativeName>
        <fullName evidence="13">Pyruvate, water dikinase</fullName>
    </alternativeName>
</protein>
<evidence type="ECO:0000256" key="2">
    <source>
        <dbReference type="ARBA" id="ARBA00002988"/>
    </source>
</evidence>
<evidence type="ECO:0000256" key="1">
    <source>
        <dbReference type="ARBA" id="ARBA00001946"/>
    </source>
</evidence>
<dbReference type="Pfam" id="PF00391">
    <property type="entry name" value="PEP-utilizers"/>
    <property type="match status" value="1"/>
</dbReference>
<keyword evidence="9" id="KW-0547">Nucleotide-binding</keyword>
<dbReference type="Gene3D" id="3.30.470.20">
    <property type="entry name" value="ATP-grasp fold, B domain"/>
    <property type="match status" value="1"/>
</dbReference>
<dbReference type="AlphaFoldDB" id="A0A1X7C0Y0"/>
<dbReference type="RefSeq" id="WP_085096755.1">
    <property type="nucleotide sequence ID" value="NZ_FWZU01000001.1"/>
</dbReference>
<dbReference type="PANTHER" id="PTHR43030:SF1">
    <property type="entry name" value="PHOSPHOENOLPYRUVATE SYNTHASE"/>
    <property type="match status" value="1"/>
</dbReference>
<evidence type="ECO:0000256" key="14">
    <source>
        <dbReference type="ARBA" id="ARBA00047700"/>
    </source>
</evidence>
<evidence type="ECO:0000259" key="15">
    <source>
        <dbReference type="Pfam" id="PF00391"/>
    </source>
</evidence>
<reference evidence="18" key="1">
    <citation type="submission" date="2017-04" db="EMBL/GenBank/DDBJ databases">
        <authorList>
            <person name="Varghese N."/>
            <person name="Submissions S."/>
        </authorList>
    </citation>
    <scope>NUCLEOTIDE SEQUENCE [LARGE SCALE GENOMIC DNA]</scope>
    <source>
        <strain evidence="18">K3S</strain>
    </source>
</reference>
<evidence type="ECO:0000313" key="17">
    <source>
        <dbReference type="EMBL" id="SME87973.1"/>
    </source>
</evidence>
<evidence type="ECO:0000256" key="10">
    <source>
        <dbReference type="ARBA" id="ARBA00022777"/>
    </source>
</evidence>
<dbReference type="InterPro" id="IPR013815">
    <property type="entry name" value="ATP_grasp_subdomain_1"/>
</dbReference>
<dbReference type="PANTHER" id="PTHR43030">
    <property type="entry name" value="PHOSPHOENOLPYRUVATE SYNTHASE"/>
    <property type="match status" value="1"/>
</dbReference>
<evidence type="ECO:0000256" key="3">
    <source>
        <dbReference type="ARBA" id="ARBA00004742"/>
    </source>
</evidence>
<keyword evidence="12" id="KW-0460">Magnesium</keyword>
<evidence type="ECO:0000256" key="13">
    <source>
        <dbReference type="ARBA" id="ARBA00033470"/>
    </source>
</evidence>
<evidence type="ECO:0000256" key="4">
    <source>
        <dbReference type="ARBA" id="ARBA00007837"/>
    </source>
</evidence>
<dbReference type="GO" id="GO:0005524">
    <property type="term" value="F:ATP binding"/>
    <property type="evidence" value="ECO:0007669"/>
    <property type="project" value="UniProtKB-KW"/>
</dbReference>
<comment type="pathway">
    <text evidence="3">Carbohydrate biosynthesis; gluconeogenesis.</text>
</comment>
<dbReference type="SUPFAM" id="SSF56059">
    <property type="entry name" value="Glutathione synthetase ATP-binding domain-like"/>
    <property type="match status" value="1"/>
</dbReference>
<dbReference type="InterPro" id="IPR006319">
    <property type="entry name" value="PEP_synth"/>
</dbReference>
<feature type="domain" description="Pyruvate phosphate dikinase AMP/ATP-binding" evidence="16">
    <location>
        <begin position="135"/>
        <end position="443"/>
    </location>
</feature>
<evidence type="ECO:0000256" key="8">
    <source>
        <dbReference type="ARBA" id="ARBA00022723"/>
    </source>
</evidence>
<evidence type="ECO:0000256" key="6">
    <source>
        <dbReference type="ARBA" id="ARBA00021623"/>
    </source>
</evidence>
<dbReference type="InterPro" id="IPR002192">
    <property type="entry name" value="PPDK_AMP/ATP-bd"/>
</dbReference>
<dbReference type="InterPro" id="IPR008279">
    <property type="entry name" value="PEP-util_enz_mobile_dom"/>
</dbReference>